<reference evidence="1 2" key="1">
    <citation type="submission" date="2013-08" db="EMBL/GenBank/DDBJ databases">
        <title>The genome sequence of Skermanella stibiiresistens.</title>
        <authorList>
            <person name="Zhu W."/>
            <person name="Wang G."/>
        </authorList>
    </citation>
    <scope>NUCLEOTIDE SEQUENCE [LARGE SCALE GENOMIC DNA]</scope>
    <source>
        <strain evidence="1 2">SB22</strain>
    </source>
</reference>
<keyword evidence="2" id="KW-1185">Reference proteome</keyword>
<evidence type="ECO:0000313" key="1">
    <source>
        <dbReference type="EMBL" id="EWY36300.1"/>
    </source>
</evidence>
<dbReference type="EMBL" id="AVFL01000047">
    <property type="protein sequence ID" value="EWY36300.1"/>
    <property type="molecule type" value="Genomic_DNA"/>
</dbReference>
<comment type="caution">
    <text evidence="1">The sequence shown here is derived from an EMBL/GenBank/DDBJ whole genome shotgun (WGS) entry which is preliminary data.</text>
</comment>
<sequence>MAQDHSSLADQLNGVIMLAEVSWRSPSGEYAHAARVFRLVGRMHGLAAVARRAGYDVDPRITHKDILG</sequence>
<protein>
    <submittedName>
        <fullName evidence="1">Uncharacterized protein</fullName>
    </submittedName>
</protein>
<dbReference type="RefSeq" id="WP_037460984.1">
    <property type="nucleotide sequence ID" value="NZ_AVFL01000047.1"/>
</dbReference>
<organism evidence="1 2">
    <name type="scientific">Skermanella stibiiresistens SB22</name>
    <dbReference type="NCBI Taxonomy" id="1385369"/>
    <lineage>
        <taxon>Bacteria</taxon>
        <taxon>Pseudomonadati</taxon>
        <taxon>Pseudomonadota</taxon>
        <taxon>Alphaproteobacteria</taxon>
        <taxon>Rhodospirillales</taxon>
        <taxon>Azospirillaceae</taxon>
        <taxon>Skermanella</taxon>
    </lineage>
</organism>
<dbReference type="AlphaFoldDB" id="W9GQY0"/>
<dbReference type="STRING" id="1385369.N825_28935"/>
<evidence type="ECO:0000313" key="2">
    <source>
        <dbReference type="Proteomes" id="UP000019486"/>
    </source>
</evidence>
<dbReference type="Proteomes" id="UP000019486">
    <property type="component" value="Unassembled WGS sequence"/>
</dbReference>
<accession>W9GQY0</accession>
<name>W9GQY0_9PROT</name>
<proteinExistence type="predicted"/>
<gene>
    <name evidence="1" type="ORF">N825_28935</name>
</gene>